<dbReference type="Gene3D" id="2.60.40.3110">
    <property type="match status" value="1"/>
</dbReference>
<dbReference type="EMBL" id="AMRM01000026">
    <property type="protein sequence ID" value="EKF17326.1"/>
    <property type="molecule type" value="Genomic_DNA"/>
</dbReference>
<dbReference type="PATRIC" id="fig|391937.3.peg.3852"/>
<dbReference type="PANTHER" id="PTHR30451">
    <property type="entry name" value="OUTER MEMBRANE USHER PROTEIN"/>
    <property type="match status" value="1"/>
</dbReference>
<dbReference type="InterPro" id="IPR042186">
    <property type="entry name" value="FimD_plug_dom"/>
</dbReference>
<keyword evidence="2" id="KW-1185">Reference proteome</keyword>
<organism evidence="1 2">
    <name type="scientific">Nitratireductor pacificus pht-3B</name>
    <dbReference type="NCBI Taxonomy" id="391937"/>
    <lineage>
        <taxon>Bacteria</taxon>
        <taxon>Pseudomonadati</taxon>
        <taxon>Pseudomonadota</taxon>
        <taxon>Alphaproteobacteria</taxon>
        <taxon>Hyphomicrobiales</taxon>
        <taxon>Phyllobacteriaceae</taxon>
        <taxon>Nitratireductor</taxon>
    </lineage>
</organism>
<protein>
    <submittedName>
        <fullName evidence="1">Fimbrial biogenesis outer membrane usher protein</fullName>
    </submittedName>
</protein>
<dbReference type="InterPro" id="IPR000015">
    <property type="entry name" value="Fimb_usher"/>
</dbReference>
<dbReference type="Gene3D" id="2.60.40.2610">
    <property type="entry name" value="Outer membrane usher protein FimD, plug domain"/>
    <property type="match status" value="1"/>
</dbReference>
<dbReference type="AlphaFoldDB" id="K2M5A8"/>
<dbReference type="STRING" id="391937.NA2_18745"/>
<dbReference type="GO" id="GO:0009297">
    <property type="term" value="P:pilus assembly"/>
    <property type="evidence" value="ECO:0007669"/>
    <property type="project" value="InterPro"/>
</dbReference>
<accession>K2M5A8</accession>
<evidence type="ECO:0000313" key="1">
    <source>
        <dbReference type="EMBL" id="EKF17326.1"/>
    </source>
</evidence>
<proteinExistence type="predicted"/>
<sequence length="791" mass="83387">MTIAVACGGLPAVAQEQPRADRARAPVDVIRDLYLEVFINDASTRLIGHFKELADGGLAATRGELREVGLNAGGAAGNDEELVRLDTLPGVVVAYDEAAQGLFVTASNASRAEHVVDIAPAPAEGRKPTASGFGAVLNYALFASSNTLSKGDGALLKGISGSFEARLFSPYGTVSQSFVAGYTDGELDGFRRLATSWTYSDPARLITYRAGDLVTGGLPWTRPVYLGGLQVRRNFALRPDLVTLPLPAFSGTAAVPSTLEVYTRNARSYSGDLAEGPFRLVNLPAVAGAGSARIVLRDLQGRESTVTLPFYASTMLLRKGLLDFSAEIGFPRRDFGTNSDGYDDELMGSVSARYGLADWLTLEGHLEGGAELVNGGVGAAFPLGAYGAASFAAAGSAYRGETGFLASASVELGFEGWTLRGRIQRTFGDYQDIASVTARPEAGGEAGLARLSAGVPRAIDQLSIGVPLALDMSNLNLSYTHLTDAAGERSRIFGLSYGQRLTERGSLYASAFIDAEDRRHFGVFAGVSFSFGKTVTASTAIEQGQDGTRLVSQLSSQERRENGSIGWRLRSAEGSRPDRSASVSYRSAFGRGEVAVQNHDEDFRFTGQWDGALAVAGGGVFATNRLDDAFAVVDVGAPGIEVRHQNRPAGRTNRHGRLLVPDLVSHEENALSFDPRDLPVDAEIPATTRAVVPASRSGVVVDFGVSKASGTALVAFVDAAGDPLPVSLTGVVVGPAESAFVVGYDGEAYLHGLEAENRVRIELADGRMCEAKFAFRPDPGNQVRIGGVPCL</sequence>
<gene>
    <name evidence="1" type="ORF">NA2_18745</name>
</gene>
<dbReference type="RefSeq" id="WP_008598775.1">
    <property type="nucleotide sequence ID" value="NZ_AMRM01000026.1"/>
</dbReference>
<dbReference type="GO" id="GO:0009279">
    <property type="term" value="C:cell outer membrane"/>
    <property type="evidence" value="ECO:0007669"/>
    <property type="project" value="TreeGrafter"/>
</dbReference>
<dbReference type="Pfam" id="PF00577">
    <property type="entry name" value="Usher"/>
    <property type="match status" value="2"/>
</dbReference>
<dbReference type="PANTHER" id="PTHR30451:SF5">
    <property type="entry name" value="SLR0019 PROTEIN"/>
    <property type="match status" value="1"/>
</dbReference>
<dbReference type="GO" id="GO:0015473">
    <property type="term" value="F:fimbrial usher porin activity"/>
    <property type="evidence" value="ECO:0007669"/>
    <property type="project" value="InterPro"/>
</dbReference>
<name>K2M5A8_9HYPH</name>
<evidence type="ECO:0000313" key="2">
    <source>
        <dbReference type="Proteomes" id="UP000006786"/>
    </source>
</evidence>
<dbReference type="Proteomes" id="UP000006786">
    <property type="component" value="Unassembled WGS sequence"/>
</dbReference>
<reference evidence="1 2" key="1">
    <citation type="journal article" date="2012" name="J. Bacteriol.">
        <title>Genome Sequence of Nitratireductor pacificus Type Strain pht-3B.</title>
        <authorList>
            <person name="Lai Q."/>
            <person name="Li G."/>
            <person name="Shao Z."/>
        </authorList>
    </citation>
    <scope>NUCLEOTIDE SEQUENCE [LARGE SCALE GENOMIC DNA]</scope>
    <source>
        <strain evidence="2">pht-3B</strain>
    </source>
</reference>
<dbReference type="eggNOG" id="COG3188">
    <property type="taxonomic scope" value="Bacteria"/>
</dbReference>
<comment type="caution">
    <text evidence="1">The sequence shown here is derived from an EMBL/GenBank/DDBJ whole genome shotgun (WGS) entry which is preliminary data.</text>
</comment>